<evidence type="ECO:0000256" key="7">
    <source>
        <dbReference type="ARBA" id="ARBA00023136"/>
    </source>
</evidence>
<comment type="caution">
    <text evidence="12">The sequence shown here is derived from an EMBL/GenBank/DDBJ whole genome shotgun (WGS) entry which is preliminary data.</text>
</comment>
<dbReference type="Gene3D" id="2.60.40.150">
    <property type="entry name" value="C2 domain"/>
    <property type="match status" value="1"/>
</dbReference>
<evidence type="ECO:0000256" key="2">
    <source>
        <dbReference type="ARBA" id="ARBA00022448"/>
    </source>
</evidence>
<evidence type="ECO:0000313" key="12">
    <source>
        <dbReference type="EMBL" id="KAK2079921.1"/>
    </source>
</evidence>
<feature type="domain" description="J" evidence="11">
    <location>
        <begin position="93"/>
        <end position="158"/>
    </location>
</feature>
<keyword evidence="13" id="KW-1185">Reference proteome</keyword>
<keyword evidence="4" id="KW-0256">Endoplasmic reticulum</keyword>
<organism evidence="12 13">
    <name type="scientific">Prototheca wickerhamii</name>
    <dbReference type="NCBI Taxonomy" id="3111"/>
    <lineage>
        <taxon>Eukaryota</taxon>
        <taxon>Viridiplantae</taxon>
        <taxon>Chlorophyta</taxon>
        <taxon>core chlorophytes</taxon>
        <taxon>Trebouxiophyceae</taxon>
        <taxon>Chlorellales</taxon>
        <taxon>Chlorellaceae</taxon>
        <taxon>Prototheca</taxon>
    </lineage>
</organism>
<dbReference type="SMART" id="SM00973">
    <property type="entry name" value="Sec63"/>
    <property type="match status" value="1"/>
</dbReference>
<keyword evidence="8" id="KW-0143">Chaperone</keyword>
<dbReference type="PROSITE" id="PS50076">
    <property type="entry name" value="DNAJ_2"/>
    <property type="match status" value="1"/>
</dbReference>
<proteinExistence type="predicted"/>
<dbReference type="FunFam" id="1.10.287.110:FF:000038">
    <property type="entry name" value="DnaJ protein ERDJ2A"/>
    <property type="match status" value="1"/>
</dbReference>
<evidence type="ECO:0000256" key="8">
    <source>
        <dbReference type="ARBA" id="ARBA00023186"/>
    </source>
</evidence>
<dbReference type="GO" id="GO:0008320">
    <property type="term" value="F:protein transmembrane transporter activity"/>
    <property type="evidence" value="ECO:0007669"/>
    <property type="project" value="TreeGrafter"/>
</dbReference>
<dbReference type="GO" id="GO:0003723">
    <property type="term" value="F:RNA binding"/>
    <property type="evidence" value="ECO:0007669"/>
    <property type="project" value="TreeGrafter"/>
</dbReference>
<sequence>MEGPSDHTGSTPMFAIFVLSLYSLYLIPYTIYKLCGGSLENVSKPWEDKSSKTSSIVPRIKKLLRNPLVIQWTIYILFFWYTSSRAGSVQQFDPFQILQVAPSAGDAEIKKAYRRLSLQYHPDKNPDPRAADYFANFISKAYQALMDEASRANYEKYGHPDGPQAFTVSVALPEWFFSKDKNTAPLILLLLLFGGIVAPVLLATRYLTKRDKFTGPNQLLHETIMIFAHDPRIGIKESQSLARIPDTVVCAMEFITLPCPPSQGQALDELRRRVLSLYPDLKAKSAFWKRRPGVVKAHMLLLAHLERAPVPAGLARDNLFVIPKLIPLLREMTGIACAPRVQPGHGWLSPAVGAVEMMQHVVRAVPVDARRGGKNAGEAVAALLQLPGVRGDALRALGRAKVRSLAELRAAAGGAEAALRAAGLEPEEAARAGTALAAAPRLAASFEAFDEMGDAVRADNGVLSGEVVTDEVWYFLVGDAPSNAAMALTYATLSAAEACGAATVAVAATRDEAFNLATFDPLAAVDAGGRAEGAEADDSAAAAAALPAPQEVSLAFRAPLKPGRYQLSLHCMCDSWIGSDRTLTLKLKVVQPTRAQLEGRAARTSKAAAAAAAAAEDSWEEVGSSDAESDGSDEDNKEYDSDEYGTEESSSDEE</sequence>
<evidence type="ECO:0000256" key="6">
    <source>
        <dbReference type="ARBA" id="ARBA00022989"/>
    </source>
</evidence>
<gene>
    <name evidence="12" type="ORF">QBZ16_002316</name>
</gene>
<dbReference type="InterPro" id="IPR004179">
    <property type="entry name" value="Sec63-dom"/>
</dbReference>
<dbReference type="CDD" id="cd06257">
    <property type="entry name" value="DnaJ"/>
    <property type="match status" value="1"/>
</dbReference>
<keyword evidence="3 10" id="KW-0812">Transmembrane</keyword>
<evidence type="ECO:0000256" key="3">
    <source>
        <dbReference type="ARBA" id="ARBA00022692"/>
    </source>
</evidence>
<dbReference type="Gene3D" id="1.10.287.110">
    <property type="entry name" value="DnaJ domain"/>
    <property type="match status" value="1"/>
</dbReference>
<keyword evidence="7 10" id="KW-0472">Membrane</keyword>
<dbReference type="PANTHER" id="PTHR24075:SF0">
    <property type="entry name" value="TRANSLOCATION PROTEIN SEC63 HOMOLOG"/>
    <property type="match status" value="1"/>
</dbReference>
<dbReference type="GO" id="GO:0006614">
    <property type="term" value="P:SRP-dependent cotranslational protein targeting to membrane"/>
    <property type="evidence" value="ECO:0007669"/>
    <property type="project" value="TreeGrafter"/>
</dbReference>
<dbReference type="InterPro" id="IPR001623">
    <property type="entry name" value="DnaJ_domain"/>
</dbReference>
<name>A0AAD9MNZ2_PROWI</name>
<dbReference type="InterPro" id="IPR035892">
    <property type="entry name" value="C2_domain_sf"/>
</dbReference>
<evidence type="ECO:0000259" key="11">
    <source>
        <dbReference type="PROSITE" id="PS50076"/>
    </source>
</evidence>
<dbReference type="GO" id="GO:0006620">
    <property type="term" value="P:post-translational protein targeting to endoplasmic reticulum membrane"/>
    <property type="evidence" value="ECO:0007669"/>
    <property type="project" value="TreeGrafter"/>
</dbReference>
<dbReference type="InterPro" id="IPR036869">
    <property type="entry name" value="J_dom_sf"/>
</dbReference>
<keyword evidence="6 10" id="KW-1133">Transmembrane helix</keyword>
<accession>A0AAD9MNZ2</accession>
<dbReference type="PANTHER" id="PTHR24075">
    <property type="entry name" value="SEC63 DOMAIN-CONTAINING"/>
    <property type="match status" value="1"/>
</dbReference>
<dbReference type="GO" id="GO:0031207">
    <property type="term" value="C:Sec62/Sec63 complex"/>
    <property type="evidence" value="ECO:0007669"/>
    <property type="project" value="TreeGrafter"/>
</dbReference>
<evidence type="ECO:0000256" key="4">
    <source>
        <dbReference type="ARBA" id="ARBA00022824"/>
    </source>
</evidence>
<keyword evidence="2" id="KW-0813">Transport</keyword>
<dbReference type="SUPFAM" id="SSF46565">
    <property type="entry name" value="Chaperone J-domain"/>
    <property type="match status" value="1"/>
</dbReference>
<evidence type="ECO:0000256" key="10">
    <source>
        <dbReference type="SAM" id="Phobius"/>
    </source>
</evidence>
<dbReference type="EMBL" id="JASFZW010000002">
    <property type="protein sequence ID" value="KAK2079921.1"/>
    <property type="molecule type" value="Genomic_DNA"/>
</dbReference>
<dbReference type="InterPro" id="IPR014756">
    <property type="entry name" value="Ig_E-set"/>
</dbReference>
<dbReference type="SUPFAM" id="SSF81296">
    <property type="entry name" value="E set domains"/>
    <property type="match status" value="1"/>
</dbReference>
<feature type="compositionally biased region" description="Low complexity" evidence="9">
    <location>
        <begin position="607"/>
        <end position="626"/>
    </location>
</feature>
<dbReference type="PRINTS" id="PR00625">
    <property type="entry name" value="JDOMAIN"/>
</dbReference>
<dbReference type="Proteomes" id="UP001255856">
    <property type="component" value="Unassembled WGS sequence"/>
</dbReference>
<evidence type="ECO:0000313" key="13">
    <source>
        <dbReference type="Proteomes" id="UP001255856"/>
    </source>
</evidence>
<evidence type="ECO:0000256" key="9">
    <source>
        <dbReference type="SAM" id="MobiDB-lite"/>
    </source>
</evidence>
<feature type="transmembrane region" description="Helical" evidence="10">
    <location>
        <begin position="12"/>
        <end position="32"/>
    </location>
</feature>
<keyword evidence="5" id="KW-0653">Protein transport</keyword>
<feature type="compositionally biased region" description="Acidic residues" evidence="9">
    <location>
        <begin position="627"/>
        <end position="654"/>
    </location>
</feature>
<evidence type="ECO:0000256" key="5">
    <source>
        <dbReference type="ARBA" id="ARBA00022927"/>
    </source>
</evidence>
<comment type="subcellular location">
    <subcellularLocation>
        <location evidence="1">Endoplasmic reticulum membrane</location>
        <topology evidence="1">Multi-pass membrane protein</topology>
    </subcellularLocation>
</comment>
<feature type="transmembrane region" description="Helical" evidence="10">
    <location>
        <begin position="183"/>
        <end position="203"/>
    </location>
</feature>
<reference evidence="12" key="1">
    <citation type="submission" date="2021-01" db="EMBL/GenBank/DDBJ databases">
        <authorList>
            <person name="Eckstrom K.M.E."/>
        </authorList>
    </citation>
    <scope>NUCLEOTIDE SEQUENCE</scope>
    <source>
        <strain evidence="12">UVCC 0001</strain>
    </source>
</reference>
<protein>
    <recommendedName>
        <fullName evidence="11">J domain-containing protein</fullName>
    </recommendedName>
</protein>
<evidence type="ECO:0000256" key="1">
    <source>
        <dbReference type="ARBA" id="ARBA00004477"/>
    </source>
</evidence>
<dbReference type="SUPFAM" id="SSF158702">
    <property type="entry name" value="Sec63 N-terminal domain-like"/>
    <property type="match status" value="1"/>
</dbReference>
<dbReference type="Pfam" id="PF00226">
    <property type="entry name" value="DnaJ"/>
    <property type="match status" value="1"/>
</dbReference>
<dbReference type="Gene3D" id="1.10.3380.10">
    <property type="entry name" value="Sec63 N-terminal domain-like domain"/>
    <property type="match status" value="1"/>
</dbReference>
<feature type="region of interest" description="Disordered" evidence="9">
    <location>
        <begin position="599"/>
        <end position="654"/>
    </location>
</feature>
<dbReference type="AlphaFoldDB" id="A0AAD9MNZ2"/>
<dbReference type="SMART" id="SM00271">
    <property type="entry name" value="DnaJ"/>
    <property type="match status" value="1"/>
</dbReference>